<comment type="caution">
    <text evidence="2">The sequence shown here is derived from an EMBL/GenBank/DDBJ whole genome shotgun (WGS) entry which is preliminary data.</text>
</comment>
<evidence type="ECO:0000256" key="1">
    <source>
        <dbReference type="SAM" id="MobiDB-lite"/>
    </source>
</evidence>
<dbReference type="OrthoDB" id="2414758at2759"/>
<accession>A0A433D545</accession>
<evidence type="ECO:0000313" key="3">
    <source>
        <dbReference type="Proteomes" id="UP000268093"/>
    </source>
</evidence>
<dbReference type="Proteomes" id="UP000268093">
    <property type="component" value="Unassembled WGS sequence"/>
</dbReference>
<reference evidence="2 3" key="1">
    <citation type="journal article" date="2018" name="New Phytol.">
        <title>Phylogenomics of Endogonaceae and evolution of mycorrhizas within Mucoromycota.</title>
        <authorList>
            <person name="Chang Y."/>
            <person name="Desiro A."/>
            <person name="Na H."/>
            <person name="Sandor L."/>
            <person name="Lipzen A."/>
            <person name="Clum A."/>
            <person name="Barry K."/>
            <person name="Grigoriev I.V."/>
            <person name="Martin F.M."/>
            <person name="Stajich J.E."/>
            <person name="Smith M.E."/>
            <person name="Bonito G."/>
            <person name="Spatafora J.W."/>
        </authorList>
    </citation>
    <scope>NUCLEOTIDE SEQUENCE [LARGE SCALE GENOMIC DNA]</scope>
    <source>
        <strain evidence="2 3">GMNB39</strain>
    </source>
</reference>
<dbReference type="AlphaFoldDB" id="A0A433D545"/>
<gene>
    <name evidence="2" type="ORF">BC936DRAFT_147535</name>
</gene>
<name>A0A433D545_9FUNG</name>
<dbReference type="EMBL" id="RBNI01006549">
    <property type="protein sequence ID" value="RUP45944.1"/>
    <property type="molecule type" value="Genomic_DNA"/>
</dbReference>
<proteinExistence type="predicted"/>
<sequence>MGRPTQTDSAHADMSLESVDSTKKLCVCGHNVNTVNWKDHQEVCVKRRLTCPAYMASKSIGYLPGVGNEEGHNEETFDVAPDSNMPRSLRSFALELVVNSFQDAKSSNSVLLLHSLLCGSSQSGFVYPGFLPDLIKPLANSLKPSASASSRPSPPPGRGQPSILTDRCIGNPNTLPEVLECLRSVFLLGLIDLKDMNDTRGKG</sequence>
<organism evidence="2 3">
    <name type="scientific">Jimgerdemannia flammicorona</name>
    <dbReference type="NCBI Taxonomy" id="994334"/>
    <lineage>
        <taxon>Eukaryota</taxon>
        <taxon>Fungi</taxon>
        <taxon>Fungi incertae sedis</taxon>
        <taxon>Mucoromycota</taxon>
        <taxon>Mucoromycotina</taxon>
        <taxon>Endogonomycetes</taxon>
        <taxon>Endogonales</taxon>
        <taxon>Endogonaceae</taxon>
        <taxon>Jimgerdemannia</taxon>
    </lineage>
</organism>
<evidence type="ECO:0000313" key="2">
    <source>
        <dbReference type="EMBL" id="RUP45944.1"/>
    </source>
</evidence>
<feature type="region of interest" description="Disordered" evidence="1">
    <location>
        <begin position="142"/>
        <end position="167"/>
    </location>
</feature>
<keyword evidence="3" id="KW-1185">Reference proteome</keyword>
<protein>
    <submittedName>
        <fullName evidence="2">Uncharacterized protein</fullName>
    </submittedName>
</protein>